<dbReference type="NCBIfam" id="TIGR02862">
    <property type="entry name" value="spore_BofA"/>
    <property type="match status" value="1"/>
</dbReference>
<dbReference type="AlphaFoldDB" id="A0A1B1YA24"/>
<dbReference type="InterPro" id="IPR010001">
    <property type="entry name" value="BofA"/>
</dbReference>
<keyword evidence="1" id="KW-0812">Transmembrane</keyword>
<evidence type="ECO:0000313" key="3">
    <source>
        <dbReference type="Proteomes" id="UP000092971"/>
    </source>
</evidence>
<evidence type="ECO:0000313" key="2">
    <source>
        <dbReference type="EMBL" id="ANW97623.1"/>
    </source>
</evidence>
<feature type="transmembrane region" description="Helical" evidence="1">
    <location>
        <begin position="36"/>
        <end position="55"/>
    </location>
</feature>
<gene>
    <name evidence="2" type="ORF">CSTERTH_00510</name>
</gene>
<proteinExistence type="predicted"/>
<dbReference type="RefSeq" id="WP_015357837.1">
    <property type="nucleotide sequence ID" value="NZ_CP014672.1"/>
</dbReference>
<sequence>MESLYILLAWVVGIILVLFCGKALKVPFKLALKLLFNSLLGGMVIIVINFFGQFINFHISLNFFSALIVGTLGLPGVILLIILKFML</sequence>
<dbReference type="Pfam" id="PF07441">
    <property type="entry name" value="BofA"/>
    <property type="match status" value="1"/>
</dbReference>
<keyword evidence="1" id="KW-1133">Transmembrane helix</keyword>
<accession>A0A1B1YA24</accession>
<dbReference type="Proteomes" id="UP000092971">
    <property type="component" value="Chromosome"/>
</dbReference>
<name>A0A1B1YA24_THEST</name>
<dbReference type="EMBL" id="CP014672">
    <property type="protein sequence ID" value="ANW97623.1"/>
    <property type="molecule type" value="Genomic_DNA"/>
</dbReference>
<keyword evidence="1" id="KW-0472">Membrane</keyword>
<reference evidence="2 3" key="1">
    <citation type="submission" date="2016-02" db="EMBL/GenBank/DDBJ databases">
        <title>Comparison of Clostridium stercorarium subspecies using comparative genomics and transcriptomics.</title>
        <authorList>
            <person name="Schellenberg J."/>
            <person name="Thallinger G."/>
            <person name="Levin D.B."/>
            <person name="Zhang X."/>
            <person name="Alvare G."/>
            <person name="Fristensky B."/>
            <person name="Sparling R."/>
        </authorList>
    </citation>
    <scope>NUCLEOTIDE SEQUENCE [LARGE SCALE GENOMIC DNA]</scope>
    <source>
        <strain evidence="2 3">DSM 2910</strain>
    </source>
</reference>
<feature type="transmembrane region" description="Helical" evidence="1">
    <location>
        <begin position="61"/>
        <end position="83"/>
    </location>
</feature>
<evidence type="ECO:0000256" key="1">
    <source>
        <dbReference type="SAM" id="Phobius"/>
    </source>
</evidence>
<organism evidence="2 3">
    <name type="scientific">Thermoclostridium stercorarium subsp. thermolacticum DSM 2910</name>
    <dbReference type="NCBI Taxonomy" id="1121336"/>
    <lineage>
        <taxon>Bacteria</taxon>
        <taxon>Bacillati</taxon>
        <taxon>Bacillota</taxon>
        <taxon>Clostridia</taxon>
        <taxon>Eubacteriales</taxon>
        <taxon>Oscillospiraceae</taxon>
        <taxon>Thermoclostridium</taxon>
    </lineage>
</organism>
<protein>
    <submittedName>
        <fullName evidence="2">SigmaK-factor processing regulatory BofA</fullName>
    </submittedName>
</protein>
<feature type="transmembrane region" description="Helical" evidence="1">
    <location>
        <begin position="6"/>
        <end position="24"/>
    </location>
</feature>